<reference evidence="7" key="1">
    <citation type="journal article" date="2019" name="Int. J. Syst. Evol. Microbiol.">
        <title>The Global Catalogue of Microorganisms (GCM) 10K type strain sequencing project: providing services to taxonomists for standard genome sequencing and annotation.</title>
        <authorList>
            <consortium name="The Broad Institute Genomics Platform"/>
            <consortium name="The Broad Institute Genome Sequencing Center for Infectious Disease"/>
            <person name="Wu L."/>
            <person name="Ma J."/>
        </authorList>
    </citation>
    <scope>NUCLEOTIDE SEQUENCE [LARGE SCALE GENOMIC DNA]</scope>
    <source>
        <strain evidence="7">CGMCC 4.7349</strain>
    </source>
</reference>
<evidence type="ECO:0000256" key="3">
    <source>
        <dbReference type="ARBA" id="ARBA00023125"/>
    </source>
</evidence>
<dbReference type="PROSITE" id="PS50931">
    <property type="entry name" value="HTH_LYSR"/>
    <property type="match status" value="1"/>
</dbReference>
<dbReference type="SUPFAM" id="SSF53850">
    <property type="entry name" value="Periplasmic binding protein-like II"/>
    <property type="match status" value="1"/>
</dbReference>
<evidence type="ECO:0000313" key="6">
    <source>
        <dbReference type="EMBL" id="GGO45494.1"/>
    </source>
</evidence>
<organism evidence="6 7">
    <name type="scientific">Streptomyces lasiicapitis</name>
    <dbReference type="NCBI Taxonomy" id="1923961"/>
    <lineage>
        <taxon>Bacteria</taxon>
        <taxon>Bacillati</taxon>
        <taxon>Actinomycetota</taxon>
        <taxon>Actinomycetes</taxon>
        <taxon>Kitasatosporales</taxon>
        <taxon>Streptomycetaceae</taxon>
        <taxon>Streptomyces</taxon>
    </lineage>
</organism>
<dbReference type="Gene3D" id="3.40.190.10">
    <property type="entry name" value="Periplasmic binding protein-like II"/>
    <property type="match status" value="2"/>
</dbReference>
<dbReference type="InterPro" id="IPR036390">
    <property type="entry name" value="WH_DNA-bd_sf"/>
</dbReference>
<dbReference type="Pfam" id="PF03466">
    <property type="entry name" value="LysR_substrate"/>
    <property type="match status" value="1"/>
</dbReference>
<comment type="similarity">
    <text evidence="1">Belongs to the LysR transcriptional regulatory family.</text>
</comment>
<dbReference type="InterPro" id="IPR000847">
    <property type="entry name" value="LysR_HTH_N"/>
</dbReference>
<dbReference type="InterPro" id="IPR005119">
    <property type="entry name" value="LysR_subst-bd"/>
</dbReference>
<evidence type="ECO:0000259" key="5">
    <source>
        <dbReference type="PROSITE" id="PS50931"/>
    </source>
</evidence>
<sequence length="312" mass="33281">MTGELDVNRLRVLMEVAHAASIAEAARNLAFTPSALSQQISKLETELGTRLLERRPTGVTLTPVGAVLVEHAERVIGELRQARAAVDAAMGALPQRLALGSFATAAQVLVPMALAALQRRHPRAELSLVDIEPPDGYGLVTSGDLDVLITHRYPGVPHTPHPGLDRQPLLDDPLRLVLPSAHRLAGGSPRRDISLGRLGNETWISGAPGIPNRTCLDALTRRVGIEPYVAYESADYHVILALVGAGLGIALVPQSLLAGADLSQVSVVGLRGLTPAREVSIVYRRRPTALVRELTAFLHTAADGLPREDPPE</sequence>
<dbReference type="InterPro" id="IPR036388">
    <property type="entry name" value="WH-like_DNA-bd_sf"/>
</dbReference>
<proteinExistence type="inferred from homology"/>
<name>A0ABQ2M021_9ACTN</name>
<dbReference type="SUPFAM" id="SSF46785">
    <property type="entry name" value="Winged helix' DNA-binding domain"/>
    <property type="match status" value="1"/>
</dbReference>
<keyword evidence="7" id="KW-1185">Reference proteome</keyword>
<comment type="caution">
    <text evidence="6">The sequence shown here is derived from an EMBL/GenBank/DDBJ whole genome shotgun (WGS) entry which is preliminary data.</text>
</comment>
<dbReference type="Proteomes" id="UP000656881">
    <property type="component" value="Unassembled WGS sequence"/>
</dbReference>
<evidence type="ECO:0000256" key="1">
    <source>
        <dbReference type="ARBA" id="ARBA00009437"/>
    </source>
</evidence>
<keyword evidence="3" id="KW-0238">DNA-binding</keyword>
<dbReference type="RefSeq" id="WP_229697019.1">
    <property type="nucleotide sequence ID" value="NZ_BMNG01000007.1"/>
</dbReference>
<protein>
    <submittedName>
        <fullName evidence="6">LysR family transcriptional regulator</fullName>
    </submittedName>
</protein>
<dbReference type="CDD" id="cd08423">
    <property type="entry name" value="PBP2_LTTR_like_6"/>
    <property type="match status" value="1"/>
</dbReference>
<dbReference type="PANTHER" id="PTHR30346">
    <property type="entry name" value="TRANSCRIPTIONAL DUAL REGULATOR HCAR-RELATED"/>
    <property type="match status" value="1"/>
</dbReference>
<evidence type="ECO:0000256" key="2">
    <source>
        <dbReference type="ARBA" id="ARBA00023015"/>
    </source>
</evidence>
<keyword evidence="2" id="KW-0805">Transcription regulation</keyword>
<dbReference type="PANTHER" id="PTHR30346:SF29">
    <property type="entry name" value="LYSR SUBSTRATE-BINDING"/>
    <property type="match status" value="1"/>
</dbReference>
<gene>
    <name evidence="6" type="ORF">GCM10012286_34180</name>
</gene>
<accession>A0ABQ2M021</accession>
<dbReference type="EMBL" id="BMNG01000007">
    <property type="protein sequence ID" value="GGO45494.1"/>
    <property type="molecule type" value="Genomic_DNA"/>
</dbReference>
<evidence type="ECO:0000313" key="7">
    <source>
        <dbReference type="Proteomes" id="UP000656881"/>
    </source>
</evidence>
<dbReference type="Pfam" id="PF00126">
    <property type="entry name" value="HTH_1"/>
    <property type="match status" value="1"/>
</dbReference>
<feature type="domain" description="HTH lysR-type" evidence="5">
    <location>
        <begin position="5"/>
        <end position="62"/>
    </location>
</feature>
<evidence type="ECO:0000256" key="4">
    <source>
        <dbReference type="ARBA" id="ARBA00023163"/>
    </source>
</evidence>
<keyword evidence="4" id="KW-0804">Transcription</keyword>
<dbReference type="Gene3D" id="1.10.10.10">
    <property type="entry name" value="Winged helix-like DNA-binding domain superfamily/Winged helix DNA-binding domain"/>
    <property type="match status" value="1"/>
</dbReference>